<dbReference type="Proteomes" id="UP000827872">
    <property type="component" value="Linkage Group LG03"/>
</dbReference>
<comment type="caution">
    <text evidence="1">The sequence shown here is derived from an EMBL/GenBank/DDBJ whole genome shotgun (WGS) entry which is preliminary data.</text>
</comment>
<gene>
    <name evidence="1" type="ORF">K3G42_033321</name>
</gene>
<name>A0ACB8EN72_9SAUR</name>
<keyword evidence="2" id="KW-1185">Reference proteome</keyword>
<proteinExistence type="predicted"/>
<protein>
    <submittedName>
        <fullName evidence="1">Uncharacterized protein</fullName>
    </submittedName>
</protein>
<evidence type="ECO:0000313" key="2">
    <source>
        <dbReference type="Proteomes" id="UP000827872"/>
    </source>
</evidence>
<reference evidence="1" key="1">
    <citation type="submission" date="2021-08" db="EMBL/GenBank/DDBJ databases">
        <title>The first chromosome-level gecko genome reveals the dynamic sex chromosomes of Neotropical dwarf geckos (Sphaerodactylidae: Sphaerodactylus).</title>
        <authorList>
            <person name="Pinto B.J."/>
            <person name="Keating S.E."/>
            <person name="Gamble T."/>
        </authorList>
    </citation>
    <scope>NUCLEOTIDE SEQUENCE</scope>
    <source>
        <strain evidence="1">TG3544</strain>
    </source>
</reference>
<dbReference type="EMBL" id="CM037616">
    <property type="protein sequence ID" value="KAH7994156.1"/>
    <property type="molecule type" value="Genomic_DNA"/>
</dbReference>
<organism evidence="1 2">
    <name type="scientific">Sphaerodactylus townsendi</name>
    <dbReference type="NCBI Taxonomy" id="933632"/>
    <lineage>
        <taxon>Eukaryota</taxon>
        <taxon>Metazoa</taxon>
        <taxon>Chordata</taxon>
        <taxon>Craniata</taxon>
        <taxon>Vertebrata</taxon>
        <taxon>Euteleostomi</taxon>
        <taxon>Lepidosauria</taxon>
        <taxon>Squamata</taxon>
        <taxon>Bifurcata</taxon>
        <taxon>Gekkota</taxon>
        <taxon>Sphaerodactylidae</taxon>
        <taxon>Sphaerodactylus</taxon>
    </lineage>
</organism>
<sequence length="170" mass="18226">MAEKCGSAIASVLYQHNCCSTRKTTKTSPGGKHRCRRRAKEFCGTLKIAEQAVGSSSPSHAIAGFLLPFPAELPRPANPGITSFPFHQEKVPLHPIYTNGFGVARGGSVRQQQPQMPGKQHVGSTASVCSKSSRKSCKSTASQIQEEAKDGEQTLGSLRLAFMHCCPSKL</sequence>
<accession>A0ACB8EN72</accession>
<evidence type="ECO:0000313" key="1">
    <source>
        <dbReference type="EMBL" id="KAH7994156.1"/>
    </source>
</evidence>